<feature type="transmembrane region" description="Helical" evidence="1">
    <location>
        <begin position="37"/>
        <end position="55"/>
    </location>
</feature>
<evidence type="ECO:0000313" key="2">
    <source>
        <dbReference type="EMBL" id="KAK3692225.1"/>
    </source>
</evidence>
<evidence type="ECO:0000313" key="3">
    <source>
        <dbReference type="Proteomes" id="UP001270362"/>
    </source>
</evidence>
<proteinExistence type="predicted"/>
<reference evidence="2" key="1">
    <citation type="journal article" date="2023" name="Mol. Phylogenet. Evol.">
        <title>Genome-scale phylogeny and comparative genomics of the fungal order Sordariales.</title>
        <authorList>
            <person name="Hensen N."/>
            <person name="Bonometti L."/>
            <person name="Westerberg I."/>
            <person name="Brannstrom I.O."/>
            <person name="Guillou S."/>
            <person name="Cros-Aarteil S."/>
            <person name="Calhoun S."/>
            <person name="Haridas S."/>
            <person name="Kuo A."/>
            <person name="Mondo S."/>
            <person name="Pangilinan J."/>
            <person name="Riley R."/>
            <person name="LaButti K."/>
            <person name="Andreopoulos B."/>
            <person name="Lipzen A."/>
            <person name="Chen C."/>
            <person name="Yan M."/>
            <person name="Daum C."/>
            <person name="Ng V."/>
            <person name="Clum A."/>
            <person name="Steindorff A."/>
            <person name="Ohm R.A."/>
            <person name="Martin F."/>
            <person name="Silar P."/>
            <person name="Natvig D.O."/>
            <person name="Lalanne C."/>
            <person name="Gautier V."/>
            <person name="Ament-Velasquez S.L."/>
            <person name="Kruys A."/>
            <person name="Hutchinson M.I."/>
            <person name="Powell A.J."/>
            <person name="Barry K."/>
            <person name="Miller A.N."/>
            <person name="Grigoriev I.V."/>
            <person name="Debuchy R."/>
            <person name="Gladieux P."/>
            <person name="Hiltunen Thoren M."/>
            <person name="Johannesson H."/>
        </authorList>
    </citation>
    <scope>NUCLEOTIDE SEQUENCE</scope>
    <source>
        <strain evidence="2">CBS 314.62</strain>
    </source>
</reference>
<dbReference type="EMBL" id="JAULSO010000001">
    <property type="protein sequence ID" value="KAK3692225.1"/>
    <property type="molecule type" value="Genomic_DNA"/>
</dbReference>
<keyword evidence="1" id="KW-0472">Membrane</keyword>
<name>A0AAE0XF35_9PEZI</name>
<gene>
    <name evidence="2" type="ORF">B0T22DRAFT_446750</name>
</gene>
<keyword evidence="3" id="KW-1185">Reference proteome</keyword>
<keyword evidence="1" id="KW-0812">Transmembrane</keyword>
<keyword evidence="1" id="KW-1133">Transmembrane helix</keyword>
<dbReference type="Proteomes" id="UP001270362">
    <property type="component" value="Unassembled WGS sequence"/>
</dbReference>
<comment type="caution">
    <text evidence="2">The sequence shown here is derived from an EMBL/GenBank/DDBJ whole genome shotgun (WGS) entry which is preliminary data.</text>
</comment>
<sequence length="125" mass="13963">MVMVGLDYLYPFVFCCLLSWLLGVVRGFSFPSFSLLLFSFVIFSITWLCGTVRAHDCIPRGRGGRSVSDFDRKTKSRNEIKAVLICLYTVYRGVKDGAGLERRMHASVESVCVDKVGIITVAVAR</sequence>
<evidence type="ECO:0000256" key="1">
    <source>
        <dbReference type="SAM" id="Phobius"/>
    </source>
</evidence>
<accession>A0AAE0XF35</accession>
<dbReference type="AlphaFoldDB" id="A0AAE0XF35"/>
<reference evidence="2" key="2">
    <citation type="submission" date="2023-06" db="EMBL/GenBank/DDBJ databases">
        <authorList>
            <consortium name="Lawrence Berkeley National Laboratory"/>
            <person name="Haridas S."/>
            <person name="Hensen N."/>
            <person name="Bonometti L."/>
            <person name="Westerberg I."/>
            <person name="Brannstrom I.O."/>
            <person name="Guillou S."/>
            <person name="Cros-Aarteil S."/>
            <person name="Calhoun S."/>
            <person name="Kuo A."/>
            <person name="Mondo S."/>
            <person name="Pangilinan J."/>
            <person name="Riley R."/>
            <person name="Labutti K."/>
            <person name="Andreopoulos B."/>
            <person name="Lipzen A."/>
            <person name="Chen C."/>
            <person name="Yanf M."/>
            <person name="Daum C."/>
            <person name="Ng V."/>
            <person name="Clum A."/>
            <person name="Steindorff A."/>
            <person name="Ohm R."/>
            <person name="Martin F."/>
            <person name="Silar P."/>
            <person name="Natvig D."/>
            <person name="Lalanne C."/>
            <person name="Gautier V."/>
            <person name="Ament-Velasquez S.L."/>
            <person name="Kruys A."/>
            <person name="Hutchinson M.I."/>
            <person name="Powell A.J."/>
            <person name="Barry K."/>
            <person name="Miller A.N."/>
            <person name="Grigoriev I.V."/>
            <person name="Debuchy R."/>
            <person name="Gladieux P."/>
            <person name="Thoren M.H."/>
            <person name="Johannesson H."/>
        </authorList>
    </citation>
    <scope>NUCLEOTIDE SEQUENCE</scope>
    <source>
        <strain evidence="2">CBS 314.62</strain>
    </source>
</reference>
<organism evidence="2 3">
    <name type="scientific">Podospora appendiculata</name>
    <dbReference type="NCBI Taxonomy" id="314037"/>
    <lineage>
        <taxon>Eukaryota</taxon>
        <taxon>Fungi</taxon>
        <taxon>Dikarya</taxon>
        <taxon>Ascomycota</taxon>
        <taxon>Pezizomycotina</taxon>
        <taxon>Sordariomycetes</taxon>
        <taxon>Sordariomycetidae</taxon>
        <taxon>Sordariales</taxon>
        <taxon>Podosporaceae</taxon>
        <taxon>Podospora</taxon>
    </lineage>
</organism>
<protein>
    <submittedName>
        <fullName evidence="2">Uncharacterized protein</fullName>
    </submittedName>
</protein>